<keyword evidence="3" id="KW-1185">Reference proteome</keyword>
<feature type="signal peptide" evidence="1">
    <location>
        <begin position="1"/>
        <end position="24"/>
    </location>
</feature>
<dbReference type="PANTHER" id="PTHR47197">
    <property type="entry name" value="PROTEIN NIRF"/>
    <property type="match status" value="1"/>
</dbReference>
<proteinExistence type="predicted"/>
<protein>
    <submittedName>
        <fullName evidence="2">YVTN family beta-propeller protein</fullName>
    </submittedName>
</protein>
<dbReference type="InterPro" id="IPR031815">
    <property type="entry name" value="DUF5074"/>
</dbReference>
<dbReference type="SUPFAM" id="SSF50969">
    <property type="entry name" value="YVTN repeat-like/Quinoprotein amine dehydrogenase"/>
    <property type="match status" value="1"/>
</dbReference>
<gene>
    <name evidence="2" type="ORF">C8N28_2441</name>
</gene>
<evidence type="ECO:0000256" key="1">
    <source>
        <dbReference type="SAM" id="SignalP"/>
    </source>
</evidence>
<dbReference type="Proteomes" id="UP000294616">
    <property type="component" value="Unassembled WGS sequence"/>
</dbReference>
<dbReference type="InterPro" id="IPR051200">
    <property type="entry name" value="Host-pathogen_enzymatic-act"/>
</dbReference>
<comment type="caution">
    <text evidence="2">The sequence shown here is derived from an EMBL/GenBank/DDBJ whole genome shotgun (WGS) entry which is preliminary data.</text>
</comment>
<reference evidence="2 3" key="1">
    <citation type="submission" date="2019-03" db="EMBL/GenBank/DDBJ databases">
        <title>Genomic Encyclopedia of Archaeal and Bacterial Type Strains, Phase II (KMG-II): from individual species to whole genera.</title>
        <authorList>
            <person name="Goeker M."/>
        </authorList>
    </citation>
    <scope>NUCLEOTIDE SEQUENCE [LARGE SCALE GENOMIC DNA]</scope>
    <source>
        <strain evidence="2 3">DSM 22554</strain>
    </source>
</reference>
<dbReference type="OrthoDB" id="792648at2"/>
<dbReference type="Pfam" id="PF16819">
    <property type="entry name" value="DUF5074"/>
    <property type="match status" value="1"/>
</dbReference>
<dbReference type="RefSeq" id="WP_132225265.1">
    <property type="nucleotide sequence ID" value="NZ_SMGO01000003.1"/>
</dbReference>
<sequence>MKINFNISRLAAFVLLSAFLTSCSKDKPFTPDEQSDPISGVYVLNEGDFQANNASLSYIDFLTGNITLDIYGTANSSDPTKPKALGDIANDMGIYGSLLYVVVNESNKIEILNASNAKIVKTINVDQPRNIAFHSGKAFITSYKNDVFVLDTLSKTVVAEIAVGRTPERIVASGNKLYVANAGWADAITGGEYDNTVSVIDPVSLKVETTITVADNIDNIFADGKDKIYVSSADIYNTIDWTIAVPSRLYRIDTKTNKVDKTYEFGAHLMTFYEDKAYLVSSNYKADKDTFLEMDLTTETLKESDIFKGIELNHIYGLAIDSDNGNIWLSDANYSELGKVRRYNKKLNKVDLTYTAGAFPSVFAFKR</sequence>
<dbReference type="PANTHER" id="PTHR47197:SF3">
    <property type="entry name" value="DIHYDRO-HEME D1 DEHYDROGENASE"/>
    <property type="match status" value="1"/>
</dbReference>
<dbReference type="EMBL" id="SMGO01000003">
    <property type="protein sequence ID" value="TCK80695.1"/>
    <property type="molecule type" value="Genomic_DNA"/>
</dbReference>
<evidence type="ECO:0000313" key="2">
    <source>
        <dbReference type="EMBL" id="TCK80695.1"/>
    </source>
</evidence>
<dbReference type="InterPro" id="IPR015943">
    <property type="entry name" value="WD40/YVTN_repeat-like_dom_sf"/>
</dbReference>
<accession>A0A4R1LPE0</accession>
<organism evidence="2 3">
    <name type="scientific">Albibacterium bauzanense</name>
    <dbReference type="NCBI Taxonomy" id="653929"/>
    <lineage>
        <taxon>Bacteria</taxon>
        <taxon>Pseudomonadati</taxon>
        <taxon>Bacteroidota</taxon>
        <taxon>Sphingobacteriia</taxon>
        <taxon>Sphingobacteriales</taxon>
        <taxon>Sphingobacteriaceae</taxon>
        <taxon>Albibacterium</taxon>
    </lineage>
</organism>
<keyword evidence="1" id="KW-0732">Signal</keyword>
<name>A0A4R1LPE0_9SPHI</name>
<evidence type="ECO:0000313" key="3">
    <source>
        <dbReference type="Proteomes" id="UP000294616"/>
    </source>
</evidence>
<dbReference type="PROSITE" id="PS51257">
    <property type="entry name" value="PROKAR_LIPOPROTEIN"/>
    <property type="match status" value="1"/>
</dbReference>
<dbReference type="InterPro" id="IPR011044">
    <property type="entry name" value="Quino_amine_DH_bsu"/>
</dbReference>
<dbReference type="AlphaFoldDB" id="A0A4R1LPE0"/>
<dbReference type="Gene3D" id="2.130.10.10">
    <property type="entry name" value="YVTN repeat-like/Quinoprotein amine dehydrogenase"/>
    <property type="match status" value="1"/>
</dbReference>
<feature type="chain" id="PRO_5021033111" evidence="1">
    <location>
        <begin position="25"/>
        <end position="367"/>
    </location>
</feature>